<evidence type="ECO:0000313" key="4">
    <source>
        <dbReference type="Proteomes" id="UP001556118"/>
    </source>
</evidence>
<evidence type="ECO:0000313" key="3">
    <source>
        <dbReference type="EMBL" id="MEW9855429.1"/>
    </source>
</evidence>
<dbReference type="RefSeq" id="WP_367772924.1">
    <property type="nucleotide sequence ID" value="NZ_JBFNXR010000031.1"/>
</dbReference>
<dbReference type="CDD" id="cd03057">
    <property type="entry name" value="GST_N_Beta"/>
    <property type="match status" value="1"/>
</dbReference>
<dbReference type="CDD" id="cd03188">
    <property type="entry name" value="GST_C_Beta"/>
    <property type="match status" value="1"/>
</dbReference>
<feature type="domain" description="GST C-terminal" evidence="2">
    <location>
        <begin position="88"/>
        <end position="201"/>
    </location>
</feature>
<dbReference type="PANTHER" id="PTHR44051">
    <property type="entry name" value="GLUTATHIONE S-TRANSFERASE-RELATED"/>
    <property type="match status" value="1"/>
</dbReference>
<dbReference type="SFLD" id="SFLDG01150">
    <property type="entry name" value="Main.1:_Beta-like"/>
    <property type="match status" value="1"/>
</dbReference>
<dbReference type="Gene3D" id="1.20.1050.10">
    <property type="match status" value="1"/>
</dbReference>
<dbReference type="Pfam" id="PF13409">
    <property type="entry name" value="GST_N_2"/>
    <property type="match status" value="1"/>
</dbReference>
<dbReference type="SFLD" id="SFLDS00019">
    <property type="entry name" value="Glutathione_Transferase_(cytos"/>
    <property type="match status" value="1"/>
</dbReference>
<evidence type="ECO:0000259" key="2">
    <source>
        <dbReference type="PROSITE" id="PS50405"/>
    </source>
</evidence>
<organism evidence="3 4">
    <name type="scientific">Novosphingobium rhizovicinum</name>
    <dbReference type="NCBI Taxonomy" id="3228928"/>
    <lineage>
        <taxon>Bacteria</taxon>
        <taxon>Pseudomonadati</taxon>
        <taxon>Pseudomonadota</taxon>
        <taxon>Alphaproteobacteria</taxon>
        <taxon>Sphingomonadales</taxon>
        <taxon>Sphingomonadaceae</taxon>
        <taxon>Novosphingobium</taxon>
    </lineage>
</organism>
<dbReference type="SFLD" id="SFLDG00358">
    <property type="entry name" value="Main_(cytGST)"/>
    <property type="match status" value="1"/>
</dbReference>
<dbReference type="InterPro" id="IPR010987">
    <property type="entry name" value="Glutathione-S-Trfase_C-like"/>
</dbReference>
<keyword evidence="4" id="KW-1185">Reference proteome</keyword>
<dbReference type="InterPro" id="IPR004045">
    <property type="entry name" value="Glutathione_S-Trfase_N"/>
</dbReference>
<reference evidence="3 4" key="1">
    <citation type="submission" date="2024-06" db="EMBL/GenBank/DDBJ databases">
        <title>Novosphingobium rhizovicinus M1R2S20.</title>
        <authorList>
            <person name="Sun J.-Q."/>
        </authorList>
    </citation>
    <scope>NUCLEOTIDE SEQUENCE [LARGE SCALE GENOMIC DNA]</scope>
    <source>
        <strain evidence="3 4">M1R2S20</strain>
    </source>
</reference>
<accession>A0ABV3RDV8</accession>
<name>A0ABV3RDV8_9SPHN</name>
<evidence type="ECO:0000259" key="1">
    <source>
        <dbReference type="PROSITE" id="PS50404"/>
    </source>
</evidence>
<dbReference type="Gene3D" id="3.40.30.10">
    <property type="entry name" value="Glutaredoxin"/>
    <property type="match status" value="1"/>
</dbReference>
<dbReference type="PANTHER" id="PTHR44051:SF8">
    <property type="entry name" value="GLUTATHIONE S-TRANSFERASE GSTA"/>
    <property type="match status" value="1"/>
</dbReference>
<dbReference type="SUPFAM" id="SSF52833">
    <property type="entry name" value="Thioredoxin-like"/>
    <property type="match status" value="1"/>
</dbReference>
<sequence>MITLYYAPNSTALTAHIALAESGLDYKLDLIDHYGDKRTSDGRSYFDLSPIGYVPAIELEDGAVLTESAVVLEYIADVASASLCPSHGDFKRYLVLQWVHFATTELHQKLMRLTIPGVAADYAAANMEQVTARFAHLNASLSGRDTLVGDTFTIADIYAFVATRWWMNKIDMGDYPDLQRFMDATARRPAVIRALQEEGIE</sequence>
<dbReference type="Proteomes" id="UP001556118">
    <property type="component" value="Unassembled WGS sequence"/>
</dbReference>
<dbReference type="InterPro" id="IPR036249">
    <property type="entry name" value="Thioredoxin-like_sf"/>
</dbReference>
<dbReference type="PROSITE" id="PS50405">
    <property type="entry name" value="GST_CTER"/>
    <property type="match status" value="1"/>
</dbReference>
<dbReference type="Pfam" id="PF00043">
    <property type="entry name" value="GST_C"/>
    <property type="match status" value="1"/>
</dbReference>
<dbReference type="InterPro" id="IPR036282">
    <property type="entry name" value="Glutathione-S-Trfase_C_sf"/>
</dbReference>
<comment type="caution">
    <text evidence="3">The sequence shown here is derived from an EMBL/GenBank/DDBJ whole genome shotgun (WGS) entry which is preliminary data.</text>
</comment>
<proteinExistence type="predicted"/>
<protein>
    <submittedName>
        <fullName evidence="3">Glutathione binding-like protein</fullName>
    </submittedName>
</protein>
<gene>
    <name evidence="3" type="ORF">ABUH87_09625</name>
</gene>
<dbReference type="SUPFAM" id="SSF47616">
    <property type="entry name" value="GST C-terminal domain-like"/>
    <property type="match status" value="1"/>
</dbReference>
<dbReference type="InterPro" id="IPR004046">
    <property type="entry name" value="GST_C"/>
</dbReference>
<feature type="domain" description="GST N-terminal" evidence="1">
    <location>
        <begin position="1"/>
        <end position="83"/>
    </location>
</feature>
<dbReference type="InterPro" id="IPR040079">
    <property type="entry name" value="Glutathione_S-Trfase"/>
</dbReference>
<dbReference type="EMBL" id="JBFNXR010000031">
    <property type="protein sequence ID" value="MEW9855429.1"/>
    <property type="molecule type" value="Genomic_DNA"/>
</dbReference>
<dbReference type="PROSITE" id="PS50404">
    <property type="entry name" value="GST_NTER"/>
    <property type="match status" value="1"/>
</dbReference>